<evidence type="ECO:0000256" key="3">
    <source>
        <dbReference type="ARBA" id="ARBA00012922"/>
    </source>
</evidence>
<feature type="active site" description="Acyl-ester intermediate" evidence="5">
    <location>
        <position position="242"/>
    </location>
</feature>
<evidence type="ECO:0000256" key="6">
    <source>
        <dbReference type="PIRSR" id="PIRSR001221-2"/>
    </source>
</evidence>
<keyword evidence="4" id="KW-0378">Hydrolase</keyword>
<comment type="catalytic activity">
    <reaction evidence="1">
        <text>a monocarboxylic acid amide + H2O = a monocarboxylate + NH4(+)</text>
        <dbReference type="Rhea" id="RHEA:12020"/>
        <dbReference type="ChEBI" id="CHEBI:15377"/>
        <dbReference type="ChEBI" id="CHEBI:28938"/>
        <dbReference type="ChEBI" id="CHEBI:35757"/>
        <dbReference type="ChEBI" id="CHEBI:83628"/>
        <dbReference type="EC" id="3.5.1.4"/>
    </reaction>
</comment>
<protein>
    <recommendedName>
        <fullName evidence="3">amidase</fullName>
        <ecNumber evidence="3">3.5.1.4</ecNumber>
    </recommendedName>
</protein>
<evidence type="ECO:0000256" key="4">
    <source>
        <dbReference type="ARBA" id="ARBA00022801"/>
    </source>
</evidence>
<dbReference type="PROSITE" id="PS00571">
    <property type="entry name" value="AMIDASES"/>
    <property type="match status" value="1"/>
</dbReference>
<dbReference type="OrthoDB" id="6428749at2759"/>
<feature type="binding site" evidence="6">
    <location>
        <position position="218"/>
    </location>
    <ligand>
        <name>substrate</name>
    </ligand>
</feature>
<comment type="similarity">
    <text evidence="2">Belongs to the amidase family.</text>
</comment>
<dbReference type="InterPro" id="IPR036928">
    <property type="entry name" value="AS_sf"/>
</dbReference>
<dbReference type="PANTHER" id="PTHR46072">
    <property type="entry name" value="AMIDASE-RELATED-RELATED"/>
    <property type="match status" value="1"/>
</dbReference>
<dbReference type="InterPro" id="IPR023631">
    <property type="entry name" value="Amidase_dom"/>
</dbReference>
<evidence type="ECO:0000256" key="2">
    <source>
        <dbReference type="ARBA" id="ARBA00009199"/>
    </source>
</evidence>
<dbReference type="Pfam" id="PF01425">
    <property type="entry name" value="Amidase"/>
    <property type="match status" value="1"/>
</dbReference>
<dbReference type="SUPFAM" id="SSF75304">
    <property type="entry name" value="Amidase signature (AS) enzymes"/>
    <property type="match status" value="1"/>
</dbReference>
<proteinExistence type="inferred from homology"/>
<feature type="region of interest" description="Disordered" evidence="7">
    <location>
        <begin position="1"/>
        <end position="48"/>
    </location>
</feature>
<comment type="caution">
    <text evidence="9">The sequence shown here is derived from an EMBL/GenBank/DDBJ whole genome shotgun (WGS) entry which is preliminary data.</text>
</comment>
<feature type="active site" description="Charge relay system" evidence="5">
    <location>
        <position position="143"/>
    </location>
</feature>
<dbReference type="EC" id="3.5.1.4" evidence="3"/>
<dbReference type="PIRSF" id="PIRSF001221">
    <property type="entry name" value="Amidase_fungi"/>
    <property type="match status" value="1"/>
</dbReference>
<evidence type="ECO:0000313" key="9">
    <source>
        <dbReference type="EMBL" id="KXH60602.1"/>
    </source>
</evidence>
<gene>
    <name evidence="9" type="ORF">CNYM01_00079</name>
</gene>
<dbReference type="Gene3D" id="3.90.1300.10">
    <property type="entry name" value="Amidase signature (AS) domain"/>
    <property type="match status" value="1"/>
</dbReference>
<reference evidence="9 10" key="1">
    <citation type="submission" date="2014-02" db="EMBL/GenBank/DDBJ databases">
        <title>The genome sequence of Colletotrichum nymphaeae SA-01.</title>
        <authorList>
            <person name="Baroncelli R."/>
            <person name="Thon M.R."/>
        </authorList>
    </citation>
    <scope>NUCLEOTIDE SEQUENCE [LARGE SCALE GENOMIC DNA]</scope>
    <source>
        <strain evidence="9 10">SA-01</strain>
    </source>
</reference>
<dbReference type="PANTHER" id="PTHR46072:SF6">
    <property type="entry name" value="AMIDASE, PUTATIVE (AFU_ORTHOLOGUE AFUA_1G14530)-RELATED"/>
    <property type="match status" value="1"/>
</dbReference>
<feature type="active site" description="Charge relay system" evidence="5">
    <location>
        <position position="218"/>
    </location>
</feature>
<accession>A0A135UJM3</accession>
<feature type="binding site" evidence="6">
    <location>
        <position position="192"/>
    </location>
    <ligand>
        <name>substrate</name>
    </ligand>
</feature>
<organism evidence="9 10">
    <name type="scientific">Colletotrichum nymphaeae SA-01</name>
    <dbReference type="NCBI Taxonomy" id="1460502"/>
    <lineage>
        <taxon>Eukaryota</taxon>
        <taxon>Fungi</taxon>
        <taxon>Dikarya</taxon>
        <taxon>Ascomycota</taxon>
        <taxon>Pezizomycotina</taxon>
        <taxon>Sordariomycetes</taxon>
        <taxon>Hypocreomycetidae</taxon>
        <taxon>Glomerellales</taxon>
        <taxon>Glomerellaceae</taxon>
        <taxon>Colletotrichum</taxon>
        <taxon>Colletotrichum acutatum species complex</taxon>
    </lineage>
</organism>
<evidence type="ECO:0000256" key="1">
    <source>
        <dbReference type="ARBA" id="ARBA00001311"/>
    </source>
</evidence>
<feature type="domain" description="Amidase" evidence="8">
    <location>
        <begin position="87"/>
        <end position="558"/>
    </location>
</feature>
<dbReference type="InterPro" id="IPR020556">
    <property type="entry name" value="Amidase_CS"/>
</dbReference>
<feature type="binding site" evidence="6">
    <location>
        <begin position="239"/>
        <end position="242"/>
    </location>
    <ligand>
        <name>substrate</name>
    </ligand>
</feature>
<evidence type="ECO:0000259" key="8">
    <source>
        <dbReference type="Pfam" id="PF01425"/>
    </source>
</evidence>
<keyword evidence="10" id="KW-1185">Reference proteome</keyword>
<dbReference type="EMBL" id="JEMN01000491">
    <property type="protein sequence ID" value="KXH60602.1"/>
    <property type="molecule type" value="Genomic_DNA"/>
</dbReference>
<evidence type="ECO:0000256" key="7">
    <source>
        <dbReference type="SAM" id="MobiDB-lite"/>
    </source>
</evidence>
<dbReference type="Proteomes" id="UP000070054">
    <property type="component" value="Unassembled WGS sequence"/>
</dbReference>
<evidence type="ECO:0000256" key="5">
    <source>
        <dbReference type="PIRSR" id="PIRSR001221-1"/>
    </source>
</evidence>
<dbReference type="AlphaFoldDB" id="A0A135UJM3"/>
<sequence length="578" mass="62269">MSSQSPEAPWKAIAQRKQAERAARIPSKWHTPIKAIPNDPPQPGDGPQRVLDMPRQFLSQSEISITETYTIPTLLKAIGTRELSAREVTEAFCHRSAIAQQLTNCLTEPLFETALNRAQFLDDYFRHHGAPLGPLHGLPVSVKDTFNVAGVDTSMGLAYLCHKPAASNAPLVDLLLSLGCVIIAKTNVPQTLGSLDSVNNIFGRTMNPINRLCTAGGSSGGEGVLVAMKGSMIGIGTDIGGSIRVPAMCNGVYGFKPSNGRVPYGGQVLTGIDGMSRTSVQAVAGPIGRSVEDIDALLREIVPRAALWGEDCMPASWPSSLRGSSISGCGRNGELVIGVLRTDGNCSIHPPLDHMLDEVSSALSHTRGVKVVELSCPAALTKAQSVMNKLMGVDGSVTMAEMIEATSEPLVPWTAARFKKGKPLPLTQVAQLQAQRATLEREMLKMWVENDEHGRRREKLDAVICPVAPHPVPPIEGYNAVGLTSSWVMLDYPAGTVPVRDVRESDLQLGRPQGGQVLSSWDERNRELWDEKKIDRKIYLGTPLSVQVVVPRLRDDRLVQVMACVDAACKGTGVNAKL</sequence>
<dbReference type="GO" id="GO:0004040">
    <property type="term" value="F:amidase activity"/>
    <property type="evidence" value="ECO:0007669"/>
    <property type="project" value="UniProtKB-EC"/>
</dbReference>
<evidence type="ECO:0000313" key="10">
    <source>
        <dbReference type="Proteomes" id="UP000070054"/>
    </source>
</evidence>
<name>A0A135UJM3_9PEZI</name>